<evidence type="ECO:0000256" key="4">
    <source>
        <dbReference type="ARBA" id="ARBA00022989"/>
    </source>
</evidence>
<evidence type="ECO:0000256" key="3">
    <source>
        <dbReference type="ARBA" id="ARBA00022692"/>
    </source>
</evidence>
<comment type="caution">
    <text evidence="7">The sequence shown here is derived from an EMBL/GenBank/DDBJ whole genome shotgun (WGS) entry which is preliminary data.</text>
</comment>
<dbReference type="RefSeq" id="WP_106373810.1">
    <property type="nucleotide sequence ID" value="NZ_PVTK01000001.1"/>
</dbReference>
<feature type="transmembrane region" description="Helical" evidence="6">
    <location>
        <begin position="145"/>
        <end position="169"/>
    </location>
</feature>
<keyword evidence="8" id="KW-1185">Reference proteome</keyword>
<comment type="subcellular location">
    <subcellularLocation>
        <location evidence="1">Cell membrane</location>
        <topology evidence="1">Multi-pass membrane protein</topology>
    </subcellularLocation>
</comment>
<feature type="transmembrane region" description="Helical" evidence="6">
    <location>
        <begin position="117"/>
        <end position="138"/>
    </location>
</feature>
<evidence type="ECO:0000313" key="8">
    <source>
        <dbReference type="Proteomes" id="UP000237647"/>
    </source>
</evidence>
<evidence type="ECO:0000256" key="2">
    <source>
        <dbReference type="ARBA" id="ARBA00022475"/>
    </source>
</evidence>
<dbReference type="GO" id="GO:0015171">
    <property type="term" value="F:amino acid transmembrane transporter activity"/>
    <property type="evidence" value="ECO:0007669"/>
    <property type="project" value="TreeGrafter"/>
</dbReference>
<evidence type="ECO:0000256" key="6">
    <source>
        <dbReference type="SAM" id="Phobius"/>
    </source>
</evidence>
<gene>
    <name evidence="7" type="ORF">B0H98_101878</name>
</gene>
<dbReference type="AlphaFoldDB" id="A0A2T0V9L5"/>
<feature type="transmembrane region" description="Helical" evidence="6">
    <location>
        <begin position="181"/>
        <end position="202"/>
    </location>
</feature>
<keyword evidence="5 6" id="KW-0472">Membrane</keyword>
<keyword evidence="2" id="KW-1003">Cell membrane</keyword>
<name>A0A2T0V9L5_9GAMM</name>
<dbReference type="OrthoDB" id="9812084at2"/>
<evidence type="ECO:0000256" key="5">
    <source>
        <dbReference type="ARBA" id="ARBA00023136"/>
    </source>
</evidence>
<proteinExistence type="predicted"/>
<dbReference type="EMBL" id="PVTK01000001">
    <property type="protein sequence ID" value="PRY66876.1"/>
    <property type="molecule type" value="Genomic_DNA"/>
</dbReference>
<dbReference type="InterPro" id="IPR001123">
    <property type="entry name" value="LeuE-type"/>
</dbReference>
<dbReference type="GO" id="GO:0033228">
    <property type="term" value="P:cysteine export across plasma membrane"/>
    <property type="evidence" value="ECO:0007669"/>
    <property type="project" value="TreeGrafter"/>
</dbReference>
<dbReference type="Proteomes" id="UP000237647">
    <property type="component" value="Unassembled WGS sequence"/>
</dbReference>
<accession>A0A2T0V9L5</accession>
<reference evidence="7 8" key="1">
    <citation type="submission" date="2018-03" db="EMBL/GenBank/DDBJ databases">
        <title>Genomic Encyclopedia of Type Strains, Phase III (KMG-III): the genomes of soil and plant-associated and newly described type strains.</title>
        <authorList>
            <person name="Whitman W."/>
        </authorList>
    </citation>
    <scope>NUCLEOTIDE SEQUENCE [LARGE SCALE GENOMIC DNA]</scope>
    <source>
        <strain evidence="7 8">CGMCC 1.12152</strain>
    </source>
</reference>
<dbReference type="GO" id="GO:0005886">
    <property type="term" value="C:plasma membrane"/>
    <property type="evidence" value="ECO:0007669"/>
    <property type="project" value="UniProtKB-SubCell"/>
</dbReference>
<keyword evidence="4 6" id="KW-1133">Transmembrane helix</keyword>
<dbReference type="Pfam" id="PF01810">
    <property type="entry name" value="LysE"/>
    <property type="match status" value="1"/>
</dbReference>
<evidence type="ECO:0000256" key="1">
    <source>
        <dbReference type="ARBA" id="ARBA00004651"/>
    </source>
</evidence>
<keyword evidence="3 6" id="KW-0812">Transmembrane</keyword>
<dbReference type="PANTHER" id="PTHR30086">
    <property type="entry name" value="ARGININE EXPORTER PROTEIN ARGO"/>
    <property type="match status" value="1"/>
</dbReference>
<feature type="transmembrane region" description="Helical" evidence="6">
    <location>
        <begin position="44"/>
        <end position="68"/>
    </location>
</feature>
<protein>
    <submittedName>
        <fullName evidence="7">Threonine/homoserine/homoserine lactone efflux protein</fullName>
    </submittedName>
</protein>
<feature type="transmembrane region" description="Helical" evidence="6">
    <location>
        <begin position="80"/>
        <end position="97"/>
    </location>
</feature>
<sequence>MSSEWLILLGPVALFMMSMTLTPGPNNLMLTASGANFGVRRTVPHMGGIVGGCFMLYLAIALGLGVLFERFPVLHMTLRWVGSAYLLYLAFKIATAPPPNLKDAAARGTPLTFWQAALFQLANPKAWVLGLALIAGFLPESGPKLINAVILVGFAELVALPCLLVWAGFGMAIGRWIKSDRAWRAFNVIMGLLTAACVILILR</sequence>
<organism evidence="7 8">
    <name type="scientific">Vreelandella songnenensis</name>
    <dbReference type="NCBI Taxonomy" id="1176243"/>
    <lineage>
        <taxon>Bacteria</taxon>
        <taxon>Pseudomonadati</taxon>
        <taxon>Pseudomonadota</taxon>
        <taxon>Gammaproteobacteria</taxon>
        <taxon>Oceanospirillales</taxon>
        <taxon>Halomonadaceae</taxon>
        <taxon>Vreelandella</taxon>
    </lineage>
</organism>
<evidence type="ECO:0000313" key="7">
    <source>
        <dbReference type="EMBL" id="PRY66876.1"/>
    </source>
</evidence>
<dbReference type="PANTHER" id="PTHR30086:SF20">
    <property type="entry name" value="ARGININE EXPORTER PROTEIN ARGO-RELATED"/>
    <property type="match status" value="1"/>
</dbReference>